<name>C0QE41_DESAH</name>
<keyword evidence="3" id="KW-1185">Reference proteome</keyword>
<evidence type="ECO:0000313" key="2">
    <source>
        <dbReference type="EMBL" id="ACN13158.1"/>
    </source>
</evidence>
<evidence type="ECO:0000313" key="3">
    <source>
        <dbReference type="Proteomes" id="UP000000442"/>
    </source>
</evidence>
<reference evidence="2 3" key="1">
    <citation type="journal article" date="2009" name="Environ. Microbiol.">
        <title>Genome sequence of Desulfobacterium autotrophicum HRM2, a marine sulfate reducer oxidizing organic carbon completely to carbon dioxide.</title>
        <authorList>
            <person name="Strittmatter A.W."/>
            <person name="Liesegang H."/>
            <person name="Rabus R."/>
            <person name="Decker I."/>
            <person name="Amann J."/>
            <person name="Andres S."/>
            <person name="Henne A."/>
            <person name="Fricke W.F."/>
            <person name="Martinez-Arias R."/>
            <person name="Bartels D."/>
            <person name="Goesmann A."/>
            <person name="Krause L."/>
            <person name="Puehler A."/>
            <person name="Klenk H.P."/>
            <person name="Richter M."/>
            <person name="Schuler M."/>
            <person name="Gloeckner F.O."/>
            <person name="Meyerdierks A."/>
            <person name="Gottschalk G."/>
            <person name="Amann R."/>
        </authorList>
    </citation>
    <scope>NUCLEOTIDE SEQUENCE [LARGE SCALE GENOMIC DNA]</scope>
    <source>
        <strain evidence="3">ATCC 43914 / DSM 3382 / HRM2</strain>
    </source>
</reference>
<dbReference type="eggNOG" id="COG4134">
    <property type="taxonomic scope" value="Bacteria"/>
</dbReference>
<protein>
    <submittedName>
        <fullName evidence="2">Uncharacterized ABC-type transport system, periplasmic component</fullName>
    </submittedName>
</protein>
<dbReference type="InterPro" id="IPR006059">
    <property type="entry name" value="SBP"/>
</dbReference>
<feature type="signal peptide" evidence="1">
    <location>
        <begin position="1"/>
        <end position="19"/>
    </location>
</feature>
<dbReference type="PROSITE" id="PS51257">
    <property type="entry name" value="PROKAR_LIPOPROTEIN"/>
    <property type="match status" value="1"/>
</dbReference>
<feature type="chain" id="PRO_5002902099" evidence="1">
    <location>
        <begin position="20"/>
        <end position="401"/>
    </location>
</feature>
<dbReference type="STRING" id="177437.HRM2_00350"/>
<sequence length="401" mass="45740">MKKTVLLLGMILLILSCQRQTPQQGALTHDQALVKARGTQVNFYMWGGSATINAWIDDYVAKQVKEQFDIVLKRVPMDAEVFVNKLLTEKQAGKSKGTIDLVWINGENFKNARQADLLYGPIADRLPNFKAYIDPKSVEFDFGFPVENYEVPYGKAQFVFVFDSAKMERPFDSTASLEEWVIGHPGRFTYAQPPDFTGSAFLRQIFYATTGGYEQYMHGFDEDLYLEKSPLVWTYLNRIKPYLWQQGTSYPKGSTALELLFQRGEVDINMSYYQAHAANKIMEGKYPSTVRTFVMDHNSIYNNHFTAIPFNTPNINGAMVVANFLISPEAQLSKNTPANWGDFTVLDMEKLPTEARQNFDKLDLGDATLDIDLLNRNAVPEIPSEYLTRLETDWQRFVLGK</sequence>
<dbReference type="OrthoDB" id="3239593at2"/>
<dbReference type="SUPFAM" id="SSF53850">
    <property type="entry name" value="Periplasmic binding protein-like II"/>
    <property type="match status" value="1"/>
</dbReference>
<organism evidence="2 3">
    <name type="scientific">Desulforapulum autotrophicum (strain ATCC 43914 / DSM 3382 / VKM B-1955 / HRM2)</name>
    <name type="common">Desulfobacterium autotrophicum</name>
    <dbReference type="NCBI Taxonomy" id="177437"/>
    <lineage>
        <taxon>Bacteria</taxon>
        <taxon>Pseudomonadati</taxon>
        <taxon>Thermodesulfobacteriota</taxon>
        <taxon>Desulfobacteria</taxon>
        <taxon>Desulfobacterales</taxon>
        <taxon>Desulfobacteraceae</taxon>
        <taxon>Desulforapulum</taxon>
    </lineage>
</organism>
<dbReference type="RefSeq" id="WP_012662409.1">
    <property type="nucleotide sequence ID" value="NC_012108.1"/>
</dbReference>
<proteinExistence type="predicted"/>
<evidence type="ECO:0000256" key="1">
    <source>
        <dbReference type="SAM" id="SignalP"/>
    </source>
</evidence>
<accession>C0QE41</accession>
<dbReference type="NCBIfam" id="NF008633">
    <property type="entry name" value="PRK11622.1"/>
    <property type="match status" value="1"/>
</dbReference>
<dbReference type="PANTHER" id="PTHR42779:SF1">
    <property type="entry name" value="PROTEIN YNJB"/>
    <property type="match status" value="1"/>
</dbReference>
<dbReference type="EMBL" id="CP001087">
    <property type="protein sequence ID" value="ACN13158.1"/>
    <property type="molecule type" value="Genomic_DNA"/>
</dbReference>
<keyword evidence="1" id="KW-0732">Signal</keyword>
<dbReference type="InterPro" id="IPR027020">
    <property type="entry name" value="YnjB"/>
</dbReference>
<dbReference type="AlphaFoldDB" id="C0QE41"/>
<gene>
    <name evidence="2" type="ordered locus">HRM2_00350</name>
</gene>
<dbReference type="HOGENOM" id="CLU_045122_0_0_7"/>
<dbReference type="PANTHER" id="PTHR42779">
    <property type="entry name" value="PROTEIN YNJB"/>
    <property type="match status" value="1"/>
</dbReference>
<dbReference type="KEGG" id="dat:HRM2_00350"/>
<dbReference type="Gene3D" id="3.40.190.10">
    <property type="entry name" value="Periplasmic binding protein-like II"/>
    <property type="match status" value="3"/>
</dbReference>
<dbReference type="PIRSF" id="PIRSF029172">
    <property type="entry name" value="UCP029172_ABC_sbc_YnjB"/>
    <property type="match status" value="1"/>
</dbReference>
<dbReference type="Proteomes" id="UP000000442">
    <property type="component" value="Chromosome"/>
</dbReference>
<dbReference type="Pfam" id="PF13416">
    <property type="entry name" value="SBP_bac_8"/>
    <property type="match status" value="1"/>
</dbReference>